<reference evidence="1" key="1">
    <citation type="submission" date="2018-06" db="EMBL/GenBank/DDBJ databases">
        <authorList>
            <person name="Zhirakovskaya E."/>
        </authorList>
    </citation>
    <scope>NUCLEOTIDE SEQUENCE</scope>
</reference>
<evidence type="ECO:0000313" key="1">
    <source>
        <dbReference type="EMBL" id="VAW22504.1"/>
    </source>
</evidence>
<dbReference type="Gene3D" id="1.20.120.1490">
    <property type="match status" value="1"/>
</dbReference>
<dbReference type="GO" id="GO:0042597">
    <property type="term" value="C:periplasmic space"/>
    <property type="evidence" value="ECO:0007669"/>
    <property type="project" value="InterPro"/>
</dbReference>
<dbReference type="Pfam" id="PF07813">
    <property type="entry name" value="LTXXQ"/>
    <property type="match status" value="1"/>
</dbReference>
<organism evidence="1">
    <name type="scientific">hydrothermal vent metagenome</name>
    <dbReference type="NCBI Taxonomy" id="652676"/>
    <lineage>
        <taxon>unclassified sequences</taxon>
        <taxon>metagenomes</taxon>
        <taxon>ecological metagenomes</taxon>
    </lineage>
</organism>
<feature type="non-terminal residue" evidence="1">
    <location>
        <position position="139"/>
    </location>
</feature>
<dbReference type="InterPro" id="IPR012899">
    <property type="entry name" value="LTXXQ"/>
</dbReference>
<proteinExistence type="predicted"/>
<dbReference type="EMBL" id="UOEP01000173">
    <property type="protein sequence ID" value="VAW22504.1"/>
    <property type="molecule type" value="Genomic_DNA"/>
</dbReference>
<sequence length="139" mass="15985">MKTRVIRLAVLLALFATATIYAQEPAIPERSGEKMVAGNFAHRNFPGERHNNLFTEEQKSAIKQIRMKSMKEAKPLKDRLRELNAHYQTLVTAEKADMNAIYSNIEKTDQLETELAKIKEKANQDVRALLTEEQLLRFD</sequence>
<name>A0A3B0UQT8_9ZZZZ</name>
<gene>
    <name evidence="1" type="ORF">MNBD_BACTEROID01-1828</name>
</gene>
<evidence type="ECO:0008006" key="2">
    <source>
        <dbReference type="Google" id="ProtNLM"/>
    </source>
</evidence>
<protein>
    <recommendedName>
        <fullName evidence="2">Periplasmic heavy metal sensor</fullName>
    </recommendedName>
</protein>
<dbReference type="AlphaFoldDB" id="A0A3B0UQT8"/>
<accession>A0A3B0UQT8</accession>